<evidence type="ECO:0000259" key="1">
    <source>
        <dbReference type="Pfam" id="PF13456"/>
    </source>
</evidence>
<dbReference type="EMBL" id="LXQA010540507">
    <property type="protein sequence ID" value="MCI58112.1"/>
    <property type="molecule type" value="Genomic_DNA"/>
</dbReference>
<reference evidence="2 3" key="1">
    <citation type="journal article" date="2018" name="Front. Plant Sci.">
        <title>Red Clover (Trifolium pratense) and Zigzag Clover (T. medium) - A Picture of Genomic Similarities and Differences.</title>
        <authorList>
            <person name="Dluhosova J."/>
            <person name="Istvanek J."/>
            <person name="Nedelnik J."/>
            <person name="Repkova J."/>
        </authorList>
    </citation>
    <scope>NUCLEOTIDE SEQUENCE [LARGE SCALE GENOMIC DNA]</scope>
    <source>
        <strain evidence="3">cv. 10/8</strain>
        <tissue evidence="2">Leaf</tissue>
    </source>
</reference>
<accession>A0A392TB39</accession>
<dbReference type="AlphaFoldDB" id="A0A392TB39"/>
<comment type="caution">
    <text evidence="2">The sequence shown here is derived from an EMBL/GenBank/DDBJ whole genome shotgun (WGS) entry which is preliminary data.</text>
</comment>
<evidence type="ECO:0000313" key="2">
    <source>
        <dbReference type="EMBL" id="MCI58112.1"/>
    </source>
</evidence>
<feature type="domain" description="RNase H type-1" evidence="1">
    <location>
        <begin position="1"/>
        <end position="40"/>
    </location>
</feature>
<keyword evidence="3" id="KW-1185">Reference proteome</keyword>
<protein>
    <recommendedName>
        <fullName evidence="1">RNase H type-1 domain-containing protein</fullName>
    </recommendedName>
</protein>
<sequence>FVAELWGVLEGLRCVRLMGFMKVELNIDSAAVVQVLKGRKLHSLTGEQ</sequence>
<organism evidence="2 3">
    <name type="scientific">Trifolium medium</name>
    <dbReference type="NCBI Taxonomy" id="97028"/>
    <lineage>
        <taxon>Eukaryota</taxon>
        <taxon>Viridiplantae</taxon>
        <taxon>Streptophyta</taxon>
        <taxon>Embryophyta</taxon>
        <taxon>Tracheophyta</taxon>
        <taxon>Spermatophyta</taxon>
        <taxon>Magnoliopsida</taxon>
        <taxon>eudicotyledons</taxon>
        <taxon>Gunneridae</taxon>
        <taxon>Pentapetalae</taxon>
        <taxon>rosids</taxon>
        <taxon>fabids</taxon>
        <taxon>Fabales</taxon>
        <taxon>Fabaceae</taxon>
        <taxon>Papilionoideae</taxon>
        <taxon>50 kb inversion clade</taxon>
        <taxon>NPAAA clade</taxon>
        <taxon>Hologalegina</taxon>
        <taxon>IRL clade</taxon>
        <taxon>Trifolieae</taxon>
        <taxon>Trifolium</taxon>
    </lineage>
</organism>
<dbReference type="InterPro" id="IPR002156">
    <property type="entry name" value="RNaseH_domain"/>
</dbReference>
<dbReference type="GO" id="GO:0003676">
    <property type="term" value="F:nucleic acid binding"/>
    <property type="evidence" value="ECO:0007669"/>
    <property type="project" value="InterPro"/>
</dbReference>
<dbReference type="GO" id="GO:0004523">
    <property type="term" value="F:RNA-DNA hybrid ribonuclease activity"/>
    <property type="evidence" value="ECO:0007669"/>
    <property type="project" value="InterPro"/>
</dbReference>
<feature type="non-terminal residue" evidence="2">
    <location>
        <position position="1"/>
    </location>
</feature>
<dbReference type="Pfam" id="PF13456">
    <property type="entry name" value="RVT_3"/>
    <property type="match status" value="1"/>
</dbReference>
<name>A0A392TB39_9FABA</name>
<evidence type="ECO:0000313" key="3">
    <source>
        <dbReference type="Proteomes" id="UP000265520"/>
    </source>
</evidence>
<proteinExistence type="predicted"/>
<dbReference type="Proteomes" id="UP000265520">
    <property type="component" value="Unassembled WGS sequence"/>
</dbReference>